<dbReference type="FunFam" id="3.50.50.60:FF:000228">
    <property type="entry name" value="FAD-containing monooxygenase EthA"/>
    <property type="match status" value="1"/>
</dbReference>
<dbReference type="InterPro" id="IPR051820">
    <property type="entry name" value="FAD-binding_MO"/>
</dbReference>
<keyword evidence="5" id="KW-0560">Oxidoreductase</keyword>
<evidence type="ECO:0000256" key="5">
    <source>
        <dbReference type="ARBA" id="ARBA00023002"/>
    </source>
</evidence>
<dbReference type="PANTHER" id="PTHR43872:SF1">
    <property type="entry name" value="MONOOXYGENASE, PUTATIVE (AFU_ORTHOLOGUE AFUA_8G02570)-RELATED"/>
    <property type="match status" value="1"/>
</dbReference>
<dbReference type="SUPFAM" id="SSF51905">
    <property type="entry name" value="FAD/NAD(P)-binding domain"/>
    <property type="match status" value="2"/>
</dbReference>
<dbReference type="Proteomes" id="UP000799441">
    <property type="component" value="Unassembled WGS sequence"/>
</dbReference>
<dbReference type="InterPro" id="IPR020946">
    <property type="entry name" value="Flavin_mOase-like"/>
</dbReference>
<evidence type="ECO:0000313" key="7">
    <source>
        <dbReference type="EMBL" id="KAF2725410.1"/>
    </source>
</evidence>
<dbReference type="Gene3D" id="3.50.50.60">
    <property type="entry name" value="FAD/NAD(P)-binding domain"/>
    <property type="match status" value="1"/>
</dbReference>
<dbReference type="OrthoDB" id="66881at2759"/>
<evidence type="ECO:0000256" key="2">
    <source>
        <dbReference type="ARBA" id="ARBA00022630"/>
    </source>
</evidence>
<proteinExistence type="predicted"/>
<keyword evidence="2" id="KW-0285">Flavoprotein</keyword>
<dbReference type="EMBL" id="MU003767">
    <property type="protein sequence ID" value="KAF2725410.1"/>
    <property type="molecule type" value="Genomic_DNA"/>
</dbReference>
<comment type="caution">
    <text evidence="7">The sequence shown here is derived from an EMBL/GenBank/DDBJ whole genome shotgun (WGS) entry which is preliminary data.</text>
</comment>
<name>A0A9P4QGL4_9PEZI</name>
<dbReference type="AlphaFoldDB" id="A0A9P4QGL4"/>
<organism evidence="7 8">
    <name type="scientific">Polychaeton citri CBS 116435</name>
    <dbReference type="NCBI Taxonomy" id="1314669"/>
    <lineage>
        <taxon>Eukaryota</taxon>
        <taxon>Fungi</taxon>
        <taxon>Dikarya</taxon>
        <taxon>Ascomycota</taxon>
        <taxon>Pezizomycotina</taxon>
        <taxon>Dothideomycetes</taxon>
        <taxon>Dothideomycetidae</taxon>
        <taxon>Capnodiales</taxon>
        <taxon>Capnodiaceae</taxon>
        <taxon>Polychaeton</taxon>
    </lineage>
</organism>
<protein>
    <submittedName>
        <fullName evidence="7">Monooxygenase</fullName>
    </submittedName>
</protein>
<keyword evidence="6 7" id="KW-0503">Monooxygenase</keyword>
<sequence>MSAEKAPVDYDVVIVGAGISGINFAYRLQENNPNLRYCIVDGRSEIGGTWSLFKYPGIRSDSDLFTFGFPWRPWTENSSFADGHLIFKYLRESAAQYGIDKKILFHHKVTSMEWSTRNKSWSLNISHNDQSKRMTGRFVLLGTGYYDYEKPLESTIPGLQDFEGITIHPQFWPTDLDYKGKHVVVIGSGATAITLLPNLAKEAAHTTMLQRSPGYIVSIPGEDMFERAAKAILPVTLALRLIRFKWILIPFLMVSLCQWFPNLARKALSKETRAQLPDDIPIDPHFKPNYNPFEQRMCMCPNGDFFECLRSGKASIATGHIDTVTKDTIKLKSGQELHPDIIVTATGLRLKVIGGINVSVDGESLDIGDKFTWKGTMLEDLPNALYAFGYVDASWTLGADATAMMACRLLKEMQKRDTWMIVPRRSEEEKRSMKQVPFLYLKSTYVNSGKNVLPKAGDRPQWRPRSYYWKDMAMARFGDIRTGLEWIKGV</sequence>
<accession>A0A9P4QGL4</accession>
<dbReference type="InterPro" id="IPR036188">
    <property type="entry name" value="FAD/NAD-bd_sf"/>
</dbReference>
<gene>
    <name evidence="7" type="ORF">K431DRAFT_260015</name>
</gene>
<dbReference type="PANTHER" id="PTHR43872">
    <property type="entry name" value="MONOOXYGENASE, PUTATIVE (AFU_ORTHOLOGUE AFUA_8G02570)-RELATED"/>
    <property type="match status" value="1"/>
</dbReference>
<dbReference type="Pfam" id="PF00743">
    <property type="entry name" value="FMO-like"/>
    <property type="match status" value="1"/>
</dbReference>
<evidence type="ECO:0000313" key="8">
    <source>
        <dbReference type="Proteomes" id="UP000799441"/>
    </source>
</evidence>
<dbReference type="GO" id="GO:0004499">
    <property type="term" value="F:N,N-dimethylaniline monooxygenase activity"/>
    <property type="evidence" value="ECO:0007669"/>
    <property type="project" value="InterPro"/>
</dbReference>
<evidence type="ECO:0000256" key="4">
    <source>
        <dbReference type="ARBA" id="ARBA00022857"/>
    </source>
</evidence>
<evidence type="ECO:0000256" key="3">
    <source>
        <dbReference type="ARBA" id="ARBA00022827"/>
    </source>
</evidence>
<keyword evidence="8" id="KW-1185">Reference proteome</keyword>
<keyword evidence="4" id="KW-0521">NADP</keyword>
<reference evidence="7" key="1">
    <citation type="journal article" date="2020" name="Stud. Mycol.">
        <title>101 Dothideomycetes genomes: a test case for predicting lifestyles and emergence of pathogens.</title>
        <authorList>
            <person name="Haridas S."/>
            <person name="Albert R."/>
            <person name="Binder M."/>
            <person name="Bloem J."/>
            <person name="Labutti K."/>
            <person name="Salamov A."/>
            <person name="Andreopoulos B."/>
            <person name="Baker S."/>
            <person name="Barry K."/>
            <person name="Bills G."/>
            <person name="Bluhm B."/>
            <person name="Cannon C."/>
            <person name="Castanera R."/>
            <person name="Culley D."/>
            <person name="Daum C."/>
            <person name="Ezra D."/>
            <person name="Gonzalez J."/>
            <person name="Henrissat B."/>
            <person name="Kuo A."/>
            <person name="Liang C."/>
            <person name="Lipzen A."/>
            <person name="Lutzoni F."/>
            <person name="Magnuson J."/>
            <person name="Mondo S."/>
            <person name="Nolan M."/>
            <person name="Ohm R."/>
            <person name="Pangilinan J."/>
            <person name="Park H.-J."/>
            <person name="Ramirez L."/>
            <person name="Alfaro M."/>
            <person name="Sun H."/>
            <person name="Tritt A."/>
            <person name="Yoshinaga Y."/>
            <person name="Zwiers L.-H."/>
            <person name="Turgeon B."/>
            <person name="Goodwin S."/>
            <person name="Spatafora J."/>
            <person name="Crous P."/>
            <person name="Grigoriev I."/>
        </authorList>
    </citation>
    <scope>NUCLEOTIDE SEQUENCE</scope>
    <source>
        <strain evidence="7">CBS 116435</strain>
    </source>
</reference>
<keyword evidence="3" id="KW-0274">FAD</keyword>
<dbReference type="GO" id="GO:0050660">
    <property type="term" value="F:flavin adenine dinucleotide binding"/>
    <property type="evidence" value="ECO:0007669"/>
    <property type="project" value="InterPro"/>
</dbReference>
<comment type="cofactor">
    <cofactor evidence="1">
        <name>FAD</name>
        <dbReference type="ChEBI" id="CHEBI:57692"/>
    </cofactor>
</comment>
<dbReference type="GO" id="GO:0050661">
    <property type="term" value="F:NADP binding"/>
    <property type="evidence" value="ECO:0007669"/>
    <property type="project" value="InterPro"/>
</dbReference>
<evidence type="ECO:0000256" key="1">
    <source>
        <dbReference type="ARBA" id="ARBA00001974"/>
    </source>
</evidence>
<dbReference type="Pfam" id="PF13450">
    <property type="entry name" value="NAD_binding_8"/>
    <property type="match status" value="1"/>
</dbReference>
<evidence type="ECO:0000256" key="6">
    <source>
        <dbReference type="ARBA" id="ARBA00023033"/>
    </source>
</evidence>